<reference evidence="1 2" key="1">
    <citation type="journal article" date="2016" name="Sci. Rep.">
        <title>Insights into Adaptations to a Near-Obligate Nematode Endoparasitic Lifestyle from the Finished Genome of Drechmeria coniospora.</title>
        <authorList>
            <person name="Zhang L."/>
            <person name="Zhou Z."/>
            <person name="Guo Q."/>
            <person name="Fokkens L."/>
            <person name="Miskei M."/>
            <person name="Pocsi I."/>
            <person name="Zhang W."/>
            <person name="Chen M."/>
            <person name="Wang L."/>
            <person name="Sun Y."/>
            <person name="Donzelli B.G."/>
            <person name="Gibson D.M."/>
            <person name="Nelson D.R."/>
            <person name="Luo J.G."/>
            <person name="Rep M."/>
            <person name="Liu H."/>
            <person name="Yang S."/>
            <person name="Wang J."/>
            <person name="Krasnoff S.B."/>
            <person name="Xu Y."/>
            <person name="Molnar I."/>
            <person name="Lin M."/>
        </authorList>
    </citation>
    <scope>NUCLEOTIDE SEQUENCE [LARGE SCALE GENOMIC DNA]</scope>
    <source>
        <strain evidence="1 2">ARSEF 6962</strain>
    </source>
</reference>
<accession>A0A151GXT1</accession>
<dbReference type="EMBL" id="LAYC01000001">
    <property type="protein sequence ID" value="KYK61890.1"/>
    <property type="molecule type" value="Genomic_DNA"/>
</dbReference>
<evidence type="ECO:0000313" key="2">
    <source>
        <dbReference type="Proteomes" id="UP000076580"/>
    </source>
</evidence>
<keyword evidence="2" id="KW-1185">Reference proteome</keyword>
<dbReference type="Proteomes" id="UP000076580">
    <property type="component" value="Chromosome 01"/>
</dbReference>
<protein>
    <submittedName>
        <fullName evidence="1">Uncharacterized protein</fullName>
    </submittedName>
</protein>
<comment type="caution">
    <text evidence="1">The sequence shown here is derived from an EMBL/GenBank/DDBJ whole genome shotgun (WGS) entry which is preliminary data.</text>
</comment>
<dbReference type="STRING" id="98403.A0A151GXT1"/>
<name>A0A151GXT1_DRECN</name>
<gene>
    <name evidence="1" type="ORF">DCS_03034</name>
</gene>
<sequence>MAKQGGLVTFGFSDNGSKLARPCRPQTIPPPSDSRPMIFGQLLRNVFVDDDDDILGLIDGEFAHAGPTQSSSIRHGGCCLTRQPCAGVYKGETGYRHDFRRWKGGERDGHRFFLPTYLRESWPTGHFWLNHAARKSWAIDVIYRKYLGECN</sequence>
<organism evidence="1 2">
    <name type="scientific">Drechmeria coniospora</name>
    <name type="common">Nematophagous fungus</name>
    <name type="synonym">Meria coniospora</name>
    <dbReference type="NCBI Taxonomy" id="98403"/>
    <lineage>
        <taxon>Eukaryota</taxon>
        <taxon>Fungi</taxon>
        <taxon>Dikarya</taxon>
        <taxon>Ascomycota</taxon>
        <taxon>Pezizomycotina</taxon>
        <taxon>Sordariomycetes</taxon>
        <taxon>Hypocreomycetidae</taxon>
        <taxon>Hypocreales</taxon>
        <taxon>Ophiocordycipitaceae</taxon>
        <taxon>Drechmeria</taxon>
    </lineage>
</organism>
<evidence type="ECO:0000313" key="1">
    <source>
        <dbReference type="EMBL" id="KYK61890.1"/>
    </source>
</evidence>
<dbReference type="InParanoid" id="A0A151GXT1"/>
<dbReference type="AlphaFoldDB" id="A0A151GXT1"/>
<proteinExistence type="predicted"/>
<dbReference type="RefSeq" id="XP_040661242.1">
    <property type="nucleotide sequence ID" value="XM_040800359.1"/>
</dbReference>
<dbReference type="GeneID" id="63715677"/>